<feature type="region of interest" description="Disordered" evidence="5">
    <location>
        <begin position="340"/>
        <end position="378"/>
    </location>
</feature>
<dbReference type="InterPro" id="IPR036388">
    <property type="entry name" value="WH-like_DNA-bd_sf"/>
</dbReference>
<keyword evidence="8" id="KW-1185">Reference proteome</keyword>
<dbReference type="Gene3D" id="3.40.190.290">
    <property type="match status" value="1"/>
</dbReference>
<dbReference type="Gene3D" id="1.10.10.10">
    <property type="entry name" value="Winged helix-like DNA-binding domain superfamily/Winged helix DNA-binding domain"/>
    <property type="match status" value="1"/>
</dbReference>
<dbReference type="SUPFAM" id="SSF53850">
    <property type="entry name" value="Periplasmic binding protein-like II"/>
    <property type="match status" value="1"/>
</dbReference>
<gene>
    <name evidence="7" type="ORF">FAZ69_24235</name>
</gene>
<keyword evidence="4" id="KW-0804">Transcription</keyword>
<keyword evidence="3" id="KW-0238">DNA-binding</keyword>
<dbReference type="Pfam" id="PF03466">
    <property type="entry name" value="LysR_substrate"/>
    <property type="match status" value="1"/>
</dbReference>
<dbReference type="GO" id="GO:0006351">
    <property type="term" value="P:DNA-templated transcription"/>
    <property type="evidence" value="ECO:0007669"/>
    <property type="project" value="TreeGrafter"/>
</dbReference>
<comment type="caution">
    <text evidence="7">The sequence shown here is derived from an EMBL/GenBank/DDBJ whole genome shotgun (WGS) entry which is preliminary data.</text>
</comment>
<dbReference type="PANTHER" id="PTHR30537:SF35">
    <property type="entry name" value="TRANSCRIPTIONAL REGULATORY PROTEIN"/>
    <property type="match status" value="1"/>
</dbReference>
<reference evidence="7 8" key="1">
    <citation type="submission" date="2019-04" db="EMBL/GenBank/DDBJ databases">
        <title>Trinickia sp. 7GSK02, isolated from subtropical forest soil.</title>
        <authorList>
            <person name="Gao Z.-H."/>
            <person name="Qiu L.-H."/>
        </authorList>
    </citation>
    <scope>NUCLEOTIDE SEQUENCE [LARGE SCALE GENOMIC DNA]</scope>
    <source>
        <strain evidence="7 8">7GSK02</strain>
    </source>
</reference>
<dbReference type="PANTHER" id="PTHR30537">
    <property type="entry name" value="HTH-TYPE TRANSCRIPTIONAL REGULATOR"/>
    <property type="match status" value="1"/>
</dbReference>
<name>A0A4U1HQG4_9BURK</name>
<evidence type="ECO:0000256" key="5">
    <source>
        <dbReference type="SAM" id="MobiDB-lite"/>
    </source>
</evidence>
<dbReference type="GO" id="GO:0003700">
    <property type="term" value="F:DNA-binding transcription factor activity"/>
    <property type="evidence" value="ECO:0007669"/>
    <property type="project" value="InterPro"/>
</dbReference>
<dbReference type="AlphaFoldDB" id="A0A4U1HQG4"/>
<dbReference type="CDD" id="cd08422">
    <property type="entry name" value="PBP2_CrgA_like"/>
    <property type="match status" value="1"/>
</dbReference>
<dbReference type="Proteomes" id="UP000305539">
    <property type="component" value="Unassembled WGS sequence"/>
</dbReference>
<dbReference type="SUPFAM" id="SSF46785">
    <property type="entry name" value="Winged helix' DNA-binding domain"/>
    <property type="match status" value="1"/>
</dbReference>
<dbReference type="InterPro" id="IPR058163">
    <property type="entry name" value="LysR-type_TF_proteobact-type"/>
</dbReference>
<sequence>MDHLQSMRVFVKVADLGSFARAASAMDISNAVATRHVADLEGRLGTRLLNRTTRSLSLTESGQVYLERARQILDELEDVEQMVVARNHEPVGTLRIVAPVVFGLHNLAPVLQTYTERYPKVVPDLTLVDRQVDLVEEGFDVGIVIARQMRSASIVTRRLTTGCLTVCATPAYLEKHGVPTRPEHLLEHPCLSLPSEYWGDERVFTGPEGEVRVRPANVIIANNTEMLRQFALLGMGIAILPSYLIGSDMSRGQFVRLLGDYRLPQVEINVGYPSRRHLPAKVRTFIDHLVEHFSQTPNSQLGEQWIKGEMVRPAAAPASGPVAPAPVELRAAKAAFERRDDAEERAELIDEALSPKVAKSSRSRTPAPWPVPVYANEH</sequence>
<evidence type="ECO:0000313" key="8">
    <source>
        <dbReference type="Proteomes" id="UP000305539"/>
    </source>
</evidence>
<evidence type="ECO:0000313" key="7">
    <source>
        <dbReference type="EMBL" id="TKC83592.1"/>
    </source>
</evidence>
<dbReference type="OrthoDB" id="9026421at2"/>
<evidence type="ECO:0000256" key="2">
    <source>
        <dbReference type="ARBA" id="ARBA00023015"/>
    </source>
</evidence>
<keyword evidence="2" id="KW-0805">Transcription regulation</keyword>
<evidence type="ECO:0000256" key="3">
    <source>
        <dbReference type="ARBA" id="ARBA00023125"/>
    </source>
</evidence>
<evidence type="ECO:0000256" key="4">
    <source>
        <dbReference type="ARBA" id="ARBA00023163"/>
    </source>
</evidence>
<dbReference type="RefSeq" id="WP_136897632.1">
    <property type="nucleotide sequence ID" value="NZ_SWJE01000014.1"/>
</dbReference>
<evidence type="ECO:0000256" key="1">
    <source>
        <dbReference type="ARBA" id="ARBA00009437"/>
    </source>
</evidence>
<dbReference type="PROSITE" id="PS50931">
    <property type="entry name" value="HTH_LYSR"/>
    <property type="match status" value="1"/>
</dbReference>
<feature type="domain" description="HTH lysR-type" evidence="6">
    <location>
        <begin position="1"/>
        <end position="59"/>
    </location>
</feature>
<dbReference type="GO" id="GO:0043565">
    <property type="term" value="F:sequence-specific DNA binding"/>
    <property type="evidence" value="ECO:0007669"/>
    <property type="project" value="TreeGrafter"/>
</dbReference>
<dbReference type="InterPro" id="IPR000847">
    <property type="entry name" value="LysR_HTH_N"/>
</dbReference>
<dbReference type="InterPro" id="IPR005119">
    <property type="entry name" value="LysR_subst-bd"/>
</dbReference>
<dbReference type="FunFam" id="1.10.10.10:FF:000001">
    <property type="entry name" value="LysR family transcriptional regulator"/>
    <property type="match status" value="1"/>
</dbReference>
<dbReference type="InterPro" id="IPR036390">
    <property type="entry name" value="WH_DNA-bd_sf"/>
</dbReference>
<protein>
    <submittedName>
        <fullName evidence="7">LysR family transcriptional regulator</fullName>
    </submittedName>
</protein>
<comment type="similarity">
    <text evidence="1">Belongs to the LysR transcriptional regulatory family.</text>
</comment>
<proteinExistence type="inferred from homology"/>
<organism evidence="7 8">
    <name type="scientific">Trinickia terrae</name>
    <dbReference type="NCBI Taxonomy" id="2571161"/>
    <lineage>
        <taxon>Bacteria</taxon>
        <taxon>Pseudomonadati</taxon>
        <taxon>Pseudomonadota</taxon>
        <taxon>Betaproteobacteria</taxon>
        <taxon>Burkholderiales</taxon>
        <taxon>Burkholderiaceae</taxon>
        <taxon>Trinickia</taxon>
    </lineage>
</organism>
<dbReference type="EMBL" id="SWJE01000014">
    <property type="protein sequence ID" value="TKC83592.1"/>
    <property type="molecule type" value="Genomic_DNA"/>
</dbReference>
<evidence type="ECO:0000259" key="6">
    <source>
        <dbReference type="PROSITE" id="PS50931"/>
    </source>
</evidence>
<dbReference type="Pfam" id="PF00126">
    <property type="entry name" value="HTH_1"/>
    <property type="match status" value="1"/>
</dbReference>
<accession>A0A4U1HQG4</accession>